<dbReference type="PANTHER" id="PTHR42824">
    <property type="entry name" value="GLUTAMINE AMIDOTRANSFERASE"/>
    <property type="match status" value="1"/>
</dbReference>
<dbReference type="RefSeq" id="WP_200503906.1">
    <property type="nucleotide sequence ID" value="NZ_JAEDAJ010000018.1"/>
</dbReference>
<accession>A0ABS1BEG8</accession>
<proteinExistence type="predicted"/>
<dbReference type="PROSITE" id="PS51278">
    <property type="entry name" value="GATASE_TYPE_2"/>
    <property type="match status" value="1"/>
</dbReference>
<evidence type="ECO:0000259" key="3">
    <source>
        <dbReference type="PROSITE" id="PS51278"/>
    </source>
</evidence>
<dbReference type="InterPro" id="IPR026869">
    <property type="entry name" value="EgtC-like"/>
</dbReference>
<dbReference type="CDD" id="cd01908">
    <property type="entry name" value="YafJ"/>
    <property type="match status" value="1"/>
</dbReference>
<organism evidence="4 5">
    <name type="scientific">Brachybacterium halotolerans</name>
    <dbReference type="NCBI Taxonomy" id="2795215"/>
    <lineage>
        <taxon>Bacteria</taxon>
        <taxon>Bacillati</taxon>
        <taxon>Actinomycetota</taxon>
        <taxon>Actinomycetes</taxon>
        <taxon>Micrococcales</taxon>
        <taxon>Dermabacteraceae</taxon>
        <taxon>Brachybacterium</taxon>
    </lineage>
</organism>
<evidence type="ECO:0000256" key="1">
    <source>
        <dbReference type="ARBA" id="ARBA00022962"/>
    </source>
</evidence>
<dbReference type="Gene3D" id="3.60.20.10">
    <property type="entry name" value="Glutamine Phosphoribosylpyrophosphate, subunit 1, domain 1"/>
    <property type="match status" value="1"/>
</dbReference>
<feature type="region of interest" description="Disordered" evidence="2">
    <location>
        <begin position="281"/>
        <end position="308"/>
    </location>
</feature>
<feature type="compositionally biased region" description="Basic and acidic residues" evidence="2">
    <location>
        <begin position="287"/>
        <end position="297"/>
    </location>
</feature>
<gene>
    <name evidence="4" type="ORF">I8D64_16675</name>
</gene>
<dbReference type="InterPro" id="IPR029055">
    <property type="entry name" value="Ntn_hydrolases_N"/>
</dbReference>
<evidence type="ECO:0000256" key="2">
    <source>
        <dbReference type="SAM" id="MobiDB-lite"/>
    </source>
</evidence>
<protein>
    <submittedName>
        <fullName evidence="4">Class II glutamine amidotransferase</fullName>
    </submittedName>
</protein>
<keyword evidence="5" id="KW-1185">Reference proteome</keyword>
<reference evidence="4 5" key="1">
    <citation type="submission" date="2020-12" db="EMBL/GenBank/DDBJ databases">
        <title>Brachybacterium sp. MASK1Z-5, whole genome shotgun sequence.</title>
        <authorList>
            <person name="Tuo L."/>
        </authorList>
    </citation>
    <scope>NUCLEOTIDE SEQUENCE [LARGE SCALE GENOMIC DNA]</scope>
    <source>
        <strain evidence="4 5">MASK1Z-5</strain>
    </source>
</reference>
<dbReference type="InterPro" id="IPR017932">
    <property type="entry name" value="GATase_2_dom"/>
</dbReference>
<sequence length="308" mass="33312">MCRLFALHADRPVTARFWLLDAPYSLAHQSQFNADGTGIGWFDDEGAPHVQKRPVAAHSSSRYARIASDLRSRAMIAHVRNSSGTANELVNTHPFLMDGIIVAHNGVLRVTDELRGRVRELGAGHLVEGATDSEWLAALIAGETSAAGGDLHAGLISAISWVLGRVPVYSLNLVVARDEHLYALRLPETNELWVRDRPAGGRNDDALHQASDTLRATSAELRDVRSVVIASEPMDDSDQWRLLGDGELLHVSPSGEVVSETPFTQPAHRLGIEDLGLSEAASQAHAAEAKERAERRAKLAGTGSRRAA</sequence>
<dbReference type="Pfam" id="PF13230">
    <property type="entry name" value="GATase_4"/>
    <property type="match status" value="1"/>
</dbReference>
<keyword evidence="1 4" id="KW-0315">Glutamine amidotransferase</keyword>
<evidence type="ECO:0000313" key="4">
    <source>
        <dbReference type="EMBL" id="MBK0333039.1"/>
    </source>
</evidence>
<dbReference type="EMBL" id="JAEDAJ010000018">
    <property type="protein sequence ID" value="MBK0333039.1"/>
    <property type="molecule type" value="Genomic_DNA"/>
</dbReference>
<dbReference type="PANTHER" id="PTHR42824:SF1">
    <property type="entry name" value="GLUTAMINE AMIDOTRANSFERASE YAFJ-RELATED"/>
    <property type="match status" value="1"/>
</dbReference>
<name>A0ABS1BEG8_9MICO</name>
<comment type="caution">
    <text evidence="4">The sequence shown here is derived from an EMBL/GenBank/DDBJ whole genome shotgun (WGS) entry which is preliminary data.</text>
</comment>
<feature type="domain" description="Glutamine amidotransferase type-2" evidence="3">
    <location>
        <begin position="2"/>
        <end position="254"/>
    </location>
</feature>
<evidence type="ECO:0000313" key="5">
    <source>
        <dbReference type="Proteomes" id="UP000612352"/>
    </source>
</evidence>
<dbReference type="SUPFAM" id="SSF56235">
    <property type="entry name" value="N-terminal nucleophile aminohydrolases (Ntn hydrolases)"/>
    <property type="match status" value="1"/>
</dbReference>
<dbReference type="Proteomes" id="UP000612352">
    <property type="component" value="Unassembled WGS sequence"/>
</dbReference>